<dbReference type="EMBL" id="CAEZUB010000005">
    <property type="protein sequence ID" value="CAB4582986.1"/>
    <property type="molecule type" value="Genomic_DNA"/>
</dbReference>
<name>A0A6J6F392_9ZZZZ</name>
<protein>
    <submittedName>
        <fullName evidence="3">Unannotated protein</fullName>
    </submittedName>
</protein>
<evidence type="ECO:0000259" key="2">
    <source>
        <dbReference type="Pfam" id="PF01168"/>
    </source>
</evidence>
<dbReference type="SUPFAM" id="SSF51419">
    <property type="entry name" value="PLP-binding barrel"/>
    <property type="match status" value="1"/>
</dbReference>
<dbReference type="AlphaFoldDB" id="A0A6J6F392"/>
<dbReference type="PANTHER" id="PTHR10146">
    <property type="entry name" value="PROLINE SYNTHETASE CO-TRANSCRIBED BACTERIAL HOMOLOG PROTEIN"/>
    <property type="match status" value="1"/>
</dbReference>
<dbReference type="InterPro" id="IPR029066">
    <property type="entry name" value="PLP-binding_barrel"/>
</dbReference>
<evidence type="ECO:0000313" key="3">
    <source>
        <dbReference type="EMBL" id="CAB4582986.1"/>
    </source>
</evidence>
<organism evidence="3">
    <name type="scientific">freshwater metagenome</name>
    <dbReference type="NCBI Taxonomy" id="449393"/>
    <lineage>
        <taxon>unclassified sequences</taxon>
        <taxon>metagenomes</taxon>
        <taxon>ecological metagenomes</taxon>
    </lineage>
</organism>
<dbReference type="NCBIfam" id="TIGR00044">
    <property type="entry name" value="YggS family pyridoxal phosphate-dependent enzyme"/>
    <property type="match status" value="1"/>
</dbReference>
<dbReference type="Gene3D" id="3.20.20.10">
    <property type="entry name" value="Alanine racemase"/>
    <property type="match status" value="1"/>
</dbReference>
<accession>A0A6J6F392</accession>
<dbReference type="HAMAP" id="MF_02087">
    <property type="entry name" value="PLP_homeostasis"/>
    <property type="match status" value="1"/>
</dbReference>
<dbReference type="PANTHER" id="PTHR10146:SF14">
    <property type="entry name" value="PYRIDOXAL PHOSPHATE HOMEOSTASIS PROTEIN"/>
    <property type="match status" value="1"/>
</dbReference>
<dbReference type="InterPro" id="IPR001608">
    <property type="entry name" value="Ala_racemase_N"/>
</dbReference>
<feature type="domain" description="Alanine racemase N-terminal" evidence="2">
    <location>
        <begin position="18"/>
        <end position="223"/>
    </location>
</feature>
<evidence type="ECO:0000256" key="1">
    <source>
        <dbReference type="ARBA" id="ARBA00022898"/>
    </source>
</evidence>
<dbReference type="PIRSF" id="PIRSF004848">
    <property type="entry name" value="YBL036c_PLPDEIII"/>
    <property type="match status" value="1"/>
</dbReference>
<keyword evidence="1" id="KW-0663">Pyridoxal phosphate</keyword>
<reference evidence="3" key="1">
    <citation type="submission" date="2020-05" db="EMBL/GenBank/DDBJ databases">
        <authorList>
            <person name="Chiriac C."/>
            <person name="Salcher M."/>
            <person name="Ghai R."/>
            <person name="Kavagutti S V."/>
        </authorList>
    </citation>
    <scope>NUCLEOTIDE SEQUENCE</scope>
</reference>
<dbReference type="GO" id="GO:0030170">
    <property type="term" value="F:pyridoxal phosphate binding"/>
    <property type="evidence" value="ECO:0007669"/>
    <property type="project" value="InterPro"/>
</dbReference>
<sequence>MNQRTEDIATALADVQDRITKAAALAGRNRSEITLIAVTKTYPASDVEILRNLGIENFGENRSDEGLEKSLLFPATWHFQGQVQGRKLKDIAVWASFIHSIDSSDHIAKLSRICSEKDRSISLFLQLSLDGAPDRGGVLADQLPKLADQIMSNSNLHLAGLMCVPPVEYEFNRAFNEIAEVHSGFKSSYPKAIALSAGMSSDFEVAISYGATHLRVGSEILGSRTYHP</sequence>
<proteinExistence type="inferred from homology"/>
<dbReference type="Pfam" id="PF01168">
    <property type="entry name" value="Ala_racemase_N"/>
    <property type="match status" value="1"/>
</dbReference>
<gene>
    <name evidence="3" type="ORF">UFOPK1775_00113</name>
</gene>
<dbReference type="InterPro" id="IPR011078">
    <property type="entry name" value="PyrdxlP_homeostasis"/>
</dbReference>